<evidence type="ECO:0008006" key="4">
    <source>
        <dbReference type="Google" id="ProtNLM"/>
    </source>
</evidence>
<evidence type="ECO:0000313" key="2">
    <source>
        <dbReference type="EMBL" id="ORX91694.1"/>
    </source>
</evidence>
<keyword evidence="3" id="KW-1185">Reference proteome</keyword>
<dbReference type="Proteomes" id="UP000193498">
    <property type="component" value="Unassembled WGS sequence"/>
</dbReference>
<sequence>MLSVTSISTQQSPHLHKQQPRAAGPSAFSPNALLDHVSFSAVMPNYDSHYRLMADPFRRVGLNCSYEDWYYQLHDISQKKLLSLSESHRDQGVRKAVLINNLFRTLPTSLEDLDLHETTDLSYEPVPNIELEEQSWFDSCLDDLSDDDEDDEVVEADDDLDQPVEMEWSMSSGSTLDDSFMECEENLIPIPAHFPEISGAESHPEYLLLGSPPPPSTNPSKGEGRLRSFLFQDKSIPSAHPWSEHPPNHLLEYYNHPVVFL</sequence>
<dbReference type="InParanoid" id="A0A1Y1Y243"/>
<organism evidence="2 3">
    <name type="scientific">Basidiobolus meristosporus CBS 931.73</name>
    <dbReference type="NCBI Taxonomy" id="1314790"/>
    <lineage>
        <taxon>Eukaryota</taxon>
        <taxon>Fungi</taxon>
        <taxon>Fungi incertae sedis</taxon>
        <taxon>Zoopagomycota</taxon>
        <taxon>Entomophthoromycotina</taxon>
        <taxon>Basidiobolomycetes</taxon>
        <taxon>Basidiobolales</taxon>
        <taxon>Basidiobolaceae</taxon>
        <taxon>Basidiobolus</taxon>
    </lineage>
</organism>
<dbReference type="EMBL" id="MCFE01000311">
    <property type="protein sequence ID" value="ORX91694.1"/>
    <property type="molecule type" value="Genomic_DNA"/>
</dbReference>
<dbReference type="AlphaFoldDB" id="A0A1Y1Y243"/>
<feature type="region of interest" description="Disordered" evidence="1">
    <location>
        <begin position="1"/>
        <end position="27"/>
    </location>
</feature>
<protein>
    <recommendedName>
        <fullName evidence="4">SERTA domain-containing protein</fullName>
    </recommendedName>
</protein>
<reference evidence="2 3" key="1">
    <citation type="submission" date="2016-07" db="EMBL/GenBank/DDBJ databases">
        <title>Pervasive Adenine N6-methylation of Active Genes in Fungi.</title>
        <authorList>
            <consortium name="DOE Joint Genome Institute"/>
            <person name="Mondo S.J."/>
            <person name="Dannebaum R.O."/>
            <person name="Kuo R.C."/>
            <person name="Labutti K."/>
            <person name="Haridas S."/>
            <person name="Kuo A."/>
            <person name="Salamov A."/>
            <person name="Ahrendt S.R."/>
            <person name="Lipzen A."/>
            <person name="Sullivan W."/>
            <person name="Andreopoulos W.B."/>
            <person name="Clum A."/>
            <person name="Lindquist E."/>
            <person name="Daum C."/>
            <person name="Ramamoorthy G.K."/>
            <person name="Gryganskyi A."/>
            <person name="Culley D."/>
            <person name="Magnuson J.K."/>
            <person name="James T.Y."/>
            <person name="O'Malley M.A."/>
            <person name="Stajich J.E."/>
            <person name="Spatafora J.W."/>
            <person name="Visel A."/>
            <person name="Grigoriev I.V."/>
        </authorList>
    </citation>
    <scope>NUCLEOTIDE SEQUENCE [LARGE SCALE GENOMIC DNA]</scope>
    <source>
        <strain evidence="2 3">CBS 931.73</strain>
    </source>
</reference>
<gene>
    <name evidence="2" type="ORF">K493DRAFT_317117</name>
</gene>
<evidence type="ECO:0000313" key="3">
    <source>
        <dbReference type="Proteomes" id="UP000193498"/>
    </source>
</evidence>
<name>A0A1Y1Y243_9FUNG</name>
<feature type="compositionally biased region" description="Polar residues" evidence="1">
    <location>
        <begin position="1"/>
        <end position="13"/>
    </location>
</feature>
<evidence type="ECO:0000256" key="1">
    <source>
        <dbReference type="SAM" id="MobiDB-lite"/>
    </source>
</evidence>
<proteinExistence type="predicted"/>
<comment type="caution">
    <text evidence="2">The sequence shown here is derived from an EMBL/GenBank/DDBJ whole genome shotgun (WGS) entry which is preliminary data.</text>
</comment>
<accession>A0A1Y1Y243</accession>